<name>A0ABM5TVE9_9ACTN</name>
<dbReference type="Pfam" id="PF02655">
    <property type="entry name" value="ATP-grasp_3"/>
    <property type="match status" value="1"/>
</dbReference>
<dbReference type="Proteomes" id="UP000035366">
    <property type="component" value="Chromosome"/>
</dbReference>
<evidence type="ECO:0000256" key="2">
    <source>
        <dbReference type="ARBA" id="ARBA00022741"/>
    </source>
</evidence>
<keyword evidence="1" id="KW-0436">Ligase</keyword>
<evidence type="ECO:0000256" key="4">
    <source>
        <dbReference type="PROSITE-ProRule" id="PRU00409"/>
    </source>
</evidence>
<dbReference type="PANTHER" id="PTHR43585:SF2">
    <property type="entry name" value="ATP-GRASP ENZYME FSQD"/>
    <property type="match status" value="1"/>
</dbReference>
<reference evidence="6 7" key="1">
    <citation type="journal article" date="2015" name="ISME J.">
        <title>Draft Genome Sequence of Streptomyces incarnatus NRRL8089, which Produces the Nucleoside Antibiotic Sinefungin.</title>
        <authorList>
            <person name="Oshima K."/>
            <person name="Hattori M."/>
            <person name="Shimizu H."/>
            <person name="Fukuda K."/>
            <person name="Nemoto M."/>
            <person name="Inagaki K."/>
            <person name="Tamura T."/>
        </authorList>
    </citation>
    <scope>NUCLEOTIDE SEQUENCE [LARGE SCALE GENOMIC DNA]</scope>
    <source>
        <strain evidence="6 7">NRRL 8089</strain>
    </source>
</reference>
<dbReference type="InterPro" id="IPR052032">
    <property type="entry name" value="ATP-dep_AA_Ligase"/>
</dbReference>
<dbReference type="SUPFAM" id="SSF56059">
    <property type="entry name" value="Glutathione synthetase ATP-binding domain-like"/>
    <property type="match status" value="1"/>
</dbReference>
<protein>
    <recommendedName>
        <fullName evidence="5">ATP-grasp domain-containing protein</fullName>
    </recommendedName>
</protein>
<dbReference type="InterPro" id="IPR040570">
    <property type="entry name" value="LAL_C2"/>
</dbReference>
<evidence type="ECO:0000313" key="6">
    <source>
        <dbReference type="EMBL" id="AKJ14884.1"/>
    </source>
</evidence>
<organism evidence="6 7">
    <name type="scientific">Streptomyces incarnatus</name>
    <dbReference type="NCBI Taxonomy" id="665007"/>
    <lineage>
        <taxon>Bacteria</taxon>
        <taxon>Bacillati</taxon>
        <taxon>Actinomycetota</taxon>
        <taxon>Actinomycetes</taxon>
        <taxon>Kitasatosporales</taxon>
        <taxon>Streptomycetaceae</taxon>
        <taxon>Streptomyces</taxon>
    </lineage>
</organism>
<evidence type="ECO:0000256" key="3">
    <source>
        <dbReference type="ARBA" id="ARBA00022840"/>
    </source>
</evidence>
<keyword evidence="7" id="KW-1185">Reference proteome</keyword>
<evidence type="ECO:0000259" key="5">
    <source>
        <dbReference type="PROSITE" id="PS50975"/>
    </source>
</evidence>
<dbReference type="Pfam" id="PF18603">
    <property type="entry name" value="LAL_C2"/>
    <property type="match status" value="1"/>
</dbReference>
<dbReference type="InterPro" id="IPR003806">
    <property type="entry name" value="ATP-grasp_PylC-type"/>
</dbReference>
<dbReference type="InterPro" id="IPR011761">
    <property type="entry name" value="ATP-grasp"/>
</dbReference>
<keyword evidence="2 4" id="KW-0547">Nucleotide-binding</keyword>
<feature type="domain" description="ATP-grasp" evidence="5">
    <location>
        <begin position="113"/>
        <end position="306"/>
    </location>
</feature>
<dbReference type="Gene3D" id="3.40.50.20">
    <property type="match status" value="1"/>
</dbReference>
<sequence>MHVAALEWLTFGLAGAVAAAQERGLTFHLLTADRSEYAFELDRCAPGALVVHDTDTSDAARVVKELRAIDGLAGLISTTDVCSLVAPRVAAELGLPAQPAEAVRLVRDKAALRRHLHDAGLSRAAQRTVDPFDTDAEDLASTLSYPVILKDVSGTGSQGVWLAHGPQDVPAVLDAARAASLRGGVLTAEPYFSGPLYSAETLSWGGETRLLGVTSRLMSPLPYFREEAEAFPISFPAVQADELATLVASALDGIGYSGFSHTEFILTDDGFEIVEINPRLGGGMVGGLINGAYDMNLCHAFIDMALGQRPALLDAPLTPLRGMSEVHLIADRTGVFDGFDGEELLAGHPGSPRLFPSRSRGQTVDCTTDWRGSVGSVVAHGPNAELALYNAAAAARLVRPRIL</sequence>
<accession>A0ABM5TVE9</accession>
<dbReference type="PANTHER" id="PTHR43585">
    <property type="entry name" value="FUMIPYRROLE BIOSYNTHESIS PROTEIN C"/>
    <property type="match status" value="1"/>
</dbReference>
<dbReference type="PROSITE" id="PS50975">
    <property type="entry name" value="ATP_GRASP"/>
    <property type="match status" value="1"/>
</dbReference>
<proteinExistence type="predicted"/>
<gene>
    <name evidence="6" type="ORF">ABB07_33960</name>
</gene>
<keyword evidence="3 4" id="KW-0067">ATP-binding</keyword>
<dbReference type="InterPro" id="IPR013815">
    <property type="entry name" value="ATP_grasp_subdomain_1"/>
</dbReference>
<dbReference type="EMBL" id="CP011497">
    <property type="protein sequence ID" value="AKJ14884.1"/>
    <property type="molecule type" value="Genomic_DNA"/>
</dbReference>
<evidence type="ECO:0000256" key="1">
    <source>
        <dbReference type="ARBA" id="ARBA00022598"/>
    </source>
</evidence>
<dbReference type="Gene3D" id="3.30.1490.20">
    <property type="entry name" value="ATP-grasp fold, A domain"/>
    <property type="match status" value="1"/>
</dbReference>
<dbReference type="Gene3D" id="3.30.470.20">
    <property type="entry name" value="ATP-grasp fold, B domain"/>
    <property type="match status" value="1"/>
</dbReference>
<dbReference type="RefSeq" id="WP_208902383.1">
    <property type="nucleotide sequence ID" value="NZ_CP011497.1"/>
</dbReference>
<evidence type="ECO:0000313" key="7">
    <source>
        <dbReference type="Proteomes" id="UP000035366"/>
    </source>
</evidence>